<organism evidence="2 3">
    <name type="scientific">Dryococelus australis</name>
    <dbReference type="NCBI Taxonomy" id="614101"/>
    <lineage>
        <taxon>Eukaryota</taxon>
        <taxon>Metazoa</taxon>
        <taxon>Ecdysozoa</taxon>
        <taxon>Arthropoda</taxon>
        <taxon>Hexapoda</taxon>
        <taxon>Insecta</taxon>
        <taxon>Pterygota</taxon>
        <taxon>Neoptera</taxon>
        <taxon>Polyneoptera</taxon>
        <taxon>Phasmatodea</taxon>
        <taxon>Verophasmatodea</taxon>
        <taxon>Anareolatae</taxon>
        <taxon>Phasmatidae</taxon>
        <taxon>Eurycanthinae</taxon>
        <taxon>Dryococelus</taxon>
    </lineage>
</organism>
<dbReference type="EMBL" id="JARBHB010000001">
    <property type="protein sequence ID" value="KAJ8896866.1"/>
    <property type="molecule type" value="Genomic_DNA"/>
</dbReference>
<proteinExistence type="predicted"/>
<dbReference type="Proteomes" id="UP001159363">
    <property type="component" value="Chromosome 1"/>
</dbReference>
<name>A0ABQ9IJK1_9NEOP</name>
<keyword evidence="3" id="KW-1185">Reference proteome</keyword>
<feature type="signal peptide" evidence="1">
    <location>
        <begin position="1"/>
        <end position="24"/>
    </location>
</feature>
<sequence length="115" mass="13020">MVVRICVMLRLYLFTLMRVPLSDVAQLGSKEEALCWEDIDSEDVVSFKNHVNTEVAVKRAVEHLWSDQADRDDAKSNDQDDDSKQTYATGLAQKAIIQKQPNSQLEGHELNQVST</sequence>
<reference evidence="2 3" key="1">
    <citation type="submission" date="2023-02" db="EMBL/GenBank/DDBJ databases">
        <title>LHISI_Scaffold_Assembly.</title>
        <authorList>
            <person name="Stuart O.P."/>
            <person name="Cleave R."/>
            <person name="Magrath M.J.L."/>
            <person name="Mikheyev A.S."/>
        </authorList>
    </citation>
    <scope>NUCLEOTIDE SEQUENCE [LARGE SCALE GENOMIC DNA]</scope>
    <source>
        <strain evidence="2">Daus_M_001</strain>
        <tissue evidence="2">Leg muscle</tissue>
    </source>
</reference>
<keyword evidence="1" id="KW-0732">Signal</keyword>
<evidence type="ECO:0000313" key="2">
    <source>
        <dbReference type="EMBL" id="KAJ8896866.1"/>
    </source>
</evidence>
<comment type="caution">
    <text evidence="2">The sequence shown here is derived from an EMBL/GenBank/DDBJ whole genome shotgun (WGS) entry which is preliminary data.</text>
</comment>
<gene>
    <name evidence="2" type="ORF">PR048_002212</name>
</gene>
<feature type="chain" id="PRO_5045199875" evidence="1">
    <location>
        <begin position="25"/>
        <end position="115"/>
    </location>
</feature>
<evidence type="ECO:0000313" key="3">
    <source>
        <dbReference type="Proteomes" id="UP001159363"/>
    </source>
</evidence>
<protein>
    <submittedName>
        <fullName evidence="2">Uncharacterized protein</fullName>
    </submittedName>
</protein>
<evidence type="ECO:0000256" key="1">
    <source>
        <dbReference type="SAM" id="SignalP"/>
    </source>
</evidence>
<accession>A0ABQ9IJK1</accession>